<dbReference type="GO" id="GO:0016020">
    <property type="term" value="C:membrane"/>
    <property type="evidence" value="ECO:0007669"/>
    <property type="project" value="UniProtKB-SubCell"/>
</dbReference>
<dbReference type="Gene3D" id="3.40.50.1820">
    <property type="entry name" value="alpha/beta hydrolase"/>
    <property type="match status" value="1"/>
</dbReference>
<dbReference type="Proteomes" id="UP001633002">
    <property type="component" value="Unassembled WGS sequence"/>
</dbReference>
<evidence type="ECO:0000313" key="9">
    <source>
        <dbReference type="EMBL" id="KAL3690100.1"/>
    </source>
</evidence>
<feature type="region of interest" description="Disordered" evidence="7">
    <location>
        <begin position="882"/>
        <end position="906"/>
    </location>
</feature>
<feature type="domain" description="DUF569" evidence="8">
    <location>
        <begin position="1"/>
        <end position="144"/>
    </location>
</feature>
<proteinExistence type="predicted"/>
<protein>
    <recommendedName>
        <fullName evidence="8">DUF569 domain-containing protein</fullName>
    </recommendedName>
</protein>
<dbReference type="InterPro" id="IPR008999">
    <property type="entry name" value="Actin-crosslinking"/>
</dbReference>
<evidence type="ECO:0000256" key="3">
    <source>
        <dbReference type="ARBA" id="ARBA00004370"/>
    </source>
</evidence>
<dbReference type="EMBL" id="JBJQOH010000004">
    <property type="protein sequence ID" value="KAL3690100.1"/>
    <property type="molecule type" value="Genomic_DNA"/>
</dbReference>
<evidence type="ECO:0000256" key="6">
    <source>
        <dbReference type="ARBA" id="ARBA00023136"/>
    </source>
</evidence>
<keyword evidence="5" id="KW-0496">Mitochondrion</keyword>
<evidence type="ECO:0000256" key="1">
    <source>
        <dbReference type="ARBA" id="ARBA00004173"/>
    </source>
</evidence>
<organism evidence="9 10">
    <name type="scientific">Riccia sorocarpa</name>
    <dbReference type="NCBI Taxonomy" id="122646"/>
    <lineage>
        <taxon>Eukaryota</taxon>
        <taxon>Viridiplantae</taxon>
        <taxon>Streptophyta</taxon>
        <taxon>Embryophyta</taxon>
        <taxon>Marchantiophyta</taxon>
        <taxon>Marchantiopsida</taxon>
        <taxon>Marchantiidae</taxon>
        <taxon>Marchantiales</taxon>
        <taxon>Ricciaceae</taxon>
        <taxon>Riccia</taxon>
    </lineage>
</organism>
<sequence length="1536" mass="171613">MEFFEKAKTVRLKSWHGKYLWADEDGYKVYQCKEPMNIRAQWRVERDPDSRVIRLKSCHHSYLTASDEKFLLGMTGNKVVQTKPKKIDSSVEWEPIKENTRQFKLKTSHGNYLRANKAATPPWRNSITHDIPSRMAKHQDYLLWEAEIVWESNASSVSVLDSNDHRGEVLDGATRATLWSESVSDMDHDIVLQGRLQYDSGRDLPSKDGCTEASSSEGTLRSDALALAFKGFDEPFDPRRILLILVQSSETGCGDEIIFLHPEGMALLFGVGLPFSKVVLGSDGRIAVYEEGETRWTQLWMATDKQMGSLILIDGESRMGVFYGQDGLHTTSMQESISGSKPSLSFSPDQNSRSLPFFSCFFESPVGSSGASSSGELLTEKENNDSQESSRGVGKGAQTEKTVTIEIHLDPYTFTCEGSPVLEPSPLIQPVLLITFFIECKGDQIFNRLRTALKFTFSMGGEMIELKSDANTFGWYQDELKIFFKCLVPNAVTVDTNSVEKSCQIIRGRDKTTSASSPDMVGKIHNSGVPGGCVKPVSTHNRSEDTEDATAGFAVKLQGGPGQIGCSAFIADDYDMWDLKERGDLDAFLLSGRMSDALLRLTGDWKIWSEGLCEYELMGMRQLIKKSNTSEWGIAGNSSGKQDDEPRVEQKTCRVLKIDHSFSFFENLTSWHERHLADHAFPKPIPDEIDTVPGEANQVALPSGIIADIPHVLQERLKYDSGQDGSTDASSSKGTLRSDAVALAFRDFDEPFESRRILLILVRSSQADGDDEIIFLHPEGMALLFGVGIPFSKVVMKSDGKIAVYELGGTKWTQLWSLADKQIGSLILIDGESRESLFHGDDSVHNTSMQENISGSKQSLAFYQKSLSSPLFSCFFRPSVGSSRATSSGALPTEMKNNRSNESSGMVATDVESAKGAQTQKEVTIEIHLDPWTSTCNGRLTLEPTPLIQPVLTITFFKESKGDQILNRFRTKLEFTFFMRGEKSELQLHPDRFGWYQDELRLSFKCLEHNAANPVEKSCQVSRGCDGSTSGPTDKSSDAAAGFCVVLQSGPEELGCSAVIADGYDIWHPKERMDAFLSGRMSDTTLTLNGNWRISSEGKCKYKLMGMRKFIMTEKFNGRGYVGWGKQDHEERVEQEICKGFEIDHSFTYFEELQEWYEWHIFRNPSALKPICDIVDTVSSTTFPGSSESGTLTGGTGDQTQAVDQDHGRGSTPQMTLEVPEETDRVTLPSKTAAKVIHALQVTTEHLNGEQVATKRNDYIYELHKPTEKPDMEVLLVHGLNLDDSDNLHLSTWISGDIGNYHVWPKTWLAQDFPDARVLTVTYDSSIYQTAEHGRIDLHNAAESLMTCLLFEEEAAACRPLVLVGYSFGGILIKQLCLHASKNCRYGSVYEAFLKRIRAIYFMGTPHRGLNHQGFGIPIQENASPLFKDVELLNKHLARLHSDFERLQRSYQWQVSGVGETKETRWGTLRTLLVLEGSARYGDPFTFVDADHISLSKPTAKTSLVYIQLVALLKQAYNSKVICIQRFSSMEFDRRF</sequence>
<keyword evidence="4" id="KW-0256">Endoplasmic reticulum</keyword>
<comment type="caution">
    <text evidence="9">The sequence shown here is derived from an EMBL/GenBank/DDBJ whole genome shotgun (WGS) entry which is preliminary data.</text>
</comment>
<dbReference type="CDD" id="cd23340">
    <property type="entry name" value="beta-trefoil_FSCN_ACP-like"/>
    <property type="match status" value="1"/>
</dbReference>
<feature type="region of interest" description="Disordered" evidence="7">
    <location>
        <begin position="369"/>
        <end position="398"/>
    </location>
</feature>
<evidence type="ECO:0000313" key="10">
    <source>
        <dbReference type="Proteomes" id="UP001633002"/>
    </source>
</evidence>
<dbReference type="SUPFAM" id="SSF53474">
    <property type="entry name" value="alpha/beta-Hydrolases"/>
    <property type="match status" value="1"/>
</dbReference>
<feature type="region of interest" description="Disordered" evidence="7">
    <location>
        <begin position="1183"/>
        <end position="1222"/>
    </location>
</feature>
<dbReference type="InterPro" id="IPR052374">
    <property type="entry name" value="SERAC1"/>
</dbReference>
<dbReference type="GO" id="GO:0005739">
    <property type="term" value="C:mitochondrion"/>
    <property type="evidence" value="ECO:0007669"/>
    <property type="project" value="UniProtKB-SubCell"/>
</dbReference>
<comment type="subcellular location">
    <subcellularLocation>
        <location evidence="2">Endoplasmic reticulum</location>
    </subcellularLocation>
    <subcellularLocation>
        <location evidence="3">Membrane</location>
    </subcellularLocation>
    <subcellularLocation>
        <location evidence="1">Mitochondrion</location>
    </subcellularLocation>
</comment>
<dbReference type="SUPFAM" id="SSF50405">
    <property type="entry name" value="Actin-crosslinking proteins"/>
    <property type="match status" value="1"/>
</dbReference>
<gene>
    <name evidence="9" type="ORF">R1sor_016409</name>
</gene>
<dbReference type="PANTHER" id="PTHR48182">
    <property type="entry name" value="PROTEIN SERAC1"/>
    <property type="match status" value="1"/>
</dbReference>
<name>A0ABD3HIF2_9MARC</name>
<dbReference type="Pfam" id="PF04601">
    <property type="entry name" value="DUF569"/>
    <property type="match status" value="1"/>
</dbReference>
<dbReference type="GO" id="GO:0005783">
    <property type="term" value="C:endoplasmic reticulum"/>
    <property type="evidence" value="ECO:0007669"/>
    <property type="project" value="UniProtKB-SubCell"/>
</dbReference>
<evidence type="ECO:0000259" key="8">
    <source>
        <dbReference type="Pfam" id="PF04601"/>
    </source>
</evidence>
<accession>A0ABD3HIF2</accession>
<evidence type="ECO:0000256" key="5">
    <source>
        <dbReference type="ARBA" id="ARBA00023128"/>
    </source>
</evidence>
<keyword evidence="6" id="KW-0472">Membrane</keyword>
<evidence type="ECO:0000256" key="4">
    <source>
        <dbReference type="ARBA" id="ARBA00022824"/>
    </source>
</evidence>
<dbReference type="InterPro" id="IPR007679">
    <property type="entry name" value="DUF569"/>
</dbReference>
<dbReference type="Gene3D" id="2.80.10.50">
    <property type="match status" value="1"/>
</dbReference>
<evidence type="ECO:0000256" key="7">
    <source>
        <dbReference type="SAM" id="MobiDB-lite"/>
    </source>
</evidence>
<dbReference type="PANTHER" id="PTHR48182:SF2">
    <property type="entry name" value="PROTEIN SERAC1"/>
    <property type="match status" value="1"/>
</dbReference>
<reference evidence="9 10" key="1">
    <citation type="submission" date="2024-09" db="EMBL/GenBank/DDBJ databases">
        <title>Chromosome-scale assembly of Riccia sorocarpa.</title>
        <authorList>
            <person name="Paukszto L."/>
        </authorList>
    </citation>
    <scope>NUCLEOTIDE SEQUENCE [LARGE SCALE GENOMIC DNA]</scope>
    <source>
        <strain evidence="9">LP-2024</strain>
        <tissue evidence="9">Aerial parts of the thallus</tissue>
    </source>
</reference>
<evidence type="ECO:0000256" key="2">
    <source>
        <dbReference type="ARBA" id="ARBA00004240"/>
    </source>
</evidence>
<dbReference type="InterPro" id="IPR029058">
    <property type="entry name" value="AB_hydrolase_fold"/>
</dbReference>
<keyword evidence="10" id="KW-1185">Reference proteome</keyword>